<feature type="compositionally biased region" description="Low complexity" evidence="10">
    <location>
        <begin position="11"/>
        <end position="22"/>
    </location>
</feature>
<name>A0A553I9A7_9PEZI</name>
<dbReference type="PROSITE" id="PS00107">
    <property type="entry name" value="PROTEIN_KINASE_ATP"/>
    <property type="match status" value="1"/>
</dbReference>
<dbReference type="SUPFAM" id="SSF56112">
    <property type="entry name" value="Protein kinase-like (PK-like)"/>
    <property type="match status" value="1"/>
</dbReference>
<accession>A0A553I9A7</accession>
<feature type="binding site" evidence="9">
    <location>
        <position position="334"/>
    </location>
    <ligand>
        <name>ATP</name>
        <dbReference type="ChEBI" id="CHEBI:30616"/>
    </ligand>
</feature>
<reference evidence="14" key="1">
    <citation type="submission" date="2019-06" db="EMBL/GenBank/DDBJ databases">
        <title>Draft genome sequence of the griseofulvin-producing fungus Xylaria cubensis strain G536.</title>
        <authorList>
            <person name="Mead M.E."/>
            <person name="Raja H.A."/>
            <person name="Steenwyk J.L."/>
            <person name="Knowles S.L."/>
            <person name="Oberlies N.H."/>
            <person name="Rokas A."/>
        </authorList>
    </citation>
    <scope>NUCLEOTIDE SEQUENCE [LARGE SCALE GENOMIC DNA]</scope>
    <source>
        <strain evidence="14">G536</strain>
    </source>
</reference>
<dbReference type="OrthoDB" id="3638488at2759"/>
<feature type="compositionally biased region" description="Acidic residues" evidence="10">
    <location>
        <begin position="683"/>
        <end position="694"/>
    </location>
</feature>
<dbReference type="InterPro" id="IPR000719">
    <property type="entry name" value="Prot_kinase_dom"/>
</dbReference>
<feature type="compositionally biased region" description="Low complexity" evidence="10">
    <location>
        <begin position="129"/>
        <end position="157"/>
    </location>
</feature>
<evidence type="ECO:0000256" key="5">
    <source>
        <dbReference type="ARBA" id="ARBA00022777"/>
    </source>
</evidence>
<feature type="region of interest" description="Disordered" evidence="10">
    <location>
        <begin position="48"/>
        <end position="73"/>
    </location>
</feature>
<feature type="compositionally biased region" description="Polar residues" evidence="10">
    <location>
        <begin position="604"/>
        <end position="613"/>
    </location>
</feature>
<protein>
    <recommendedName>
        <fullName evidence="1">non-specific serine/threonine protein kinase</fullName>
        <ecNumber evidence="1">2.7.11.1</ecNumber>
    </recommendedName>
</protein>
<dbReference type="PANTHER" id="PTHR24356">
    <property type="entry name" value="SERINE/THREONINE-PROTEIN KINASE"/>
    <property type="match status" value="1"/>
</dbReference>
<dbReference type="InterPro" id="IPR011009">
    <property type="entry name" value="Kinase-like_dom_sf"/>
</dbReference>
<evidence type="ECO:0000256" key="9">
    <source>
        <dbReference type="PROSITE-ProRule" id="PRU10141"/>
    </source>
</evidence>
<evidence type="ECO:0000256" key="3">
    <source>
        <dbReference type="ARBA" id="ARBA00022679"/>
    </source>
</evidence>
<dbReference type="InterPro" id="IPR017441">
    <property type="entry name" value="Protein_kinase_ATP_BS"/>
</dbReference>
<dbReference type="Gene3D" id="3.30.200.20">
    <property type="entry name" value="Phosphorylase Kinase, domain 1"/>
    <property type="match status" value="1"/>
</dbReference>
<dbReference type="InterPro" id="IPR000961">
    <property type="entry name" value="AGC-kinase_C"/>
</dbReference>
<feature type="region of interest" description="Disordered" evidence="10">
    <location>
        <begin position="675"/>
        <end position="703"/>
    </location>
</feature>
<dbReference type="InterPro" id="IPR008271">
    <property type="entry name" value="Ser/Thr_kinase_AS"/>
</dbReference>
<evidence type="ECO:0000313" key="13">
    <source>
        <dbReference type="EMBL" id="TRX96767.1"/>
    </source>
</evidence>
<organism evidence="13 14">
    <name type="scientific">Xylaria flabelliformis</name>
    <dbReference type="NCBI Taxonomy" id="2512241"/>
    <lineage>
        <taxon>Eukaryota</taxon>
        <taxon>Fungi</taxon>
        <taxon>Dikarya</taxon>
        <taxon>Ascomycota</taxon>
        <taxon>Pezizomycotina</taxon>
        <taxon>Sordariomycetes</taxon>
        <taxon>Xylariomycetidae</taxon>
        <taxon>Xylariales</taxon>
        <taxon>Xylariaceae</taxon>
        <taxon>Xylaria</taxon>
    </lineage>
</organism>
<feature type="region of interest" description="Disordered" evidence="10">
    <location>
        <begin position="1"/>
        <end position="28"/>
    </location>
</feature>
<dbReference type="GO" id="GO:0035556">
    <property type="term" value="P:intracellular signal transduction"/>
    <property type="evidence" value="ECO:0007669"/>
    <property type="project" value="TreeGrafter"/>
</dbReference>
<dbReference type="PROSITE" id="PS00108">
    <property type="entry name" value="PROTEIN_KINASE_ST"/>
    <property type="match status" value="1"/>
</dbReference>
<evidence type="ECO:0000256" key="6">
    <source>
        <dbReference type="ARBA" id="ARBA00022840"/>
    </source>
</evidence>
<feature type="region of interest" description="Disordered" evidence="10">
    <location>
        <begin position="603"/>
        <end position="630"/>
    </location>
</feature>
<gene>
    <name evidence="13" type="ORF">FHL15_002433</name>
</gene>
<keyword evidence="2" id="KW-0723">Serine/threonine-protein kinase</keyword>
<proteinExistence type="predicted"/>
<dbReference type="GO" id="GO:0004674">
    <property type="term" value="F:protein serine/threonine kinase activity"/>
    <property type="evidence" value="ECO:0007669"/>
    <property type="project" value="UniProtKB-KW"/>
</dbReference>
<evidence type="ECO:0000256" key="2">
    <source>
        <dbReference type="ARBA" id="ARBA00022527"/>
    </source>
</evidence>
<comment type="catalytic activity">
    <reaction evidence="7">
        <text>L-threonyl-[protein] + ATP = O-phospho-L-threonyl-[protein] + ADP + H(+)</text>
        <dbReference type="Rhea" id="RHEA:46608"/>
        <dbReference type="Rhea" id="RHEA-COMP:11060"/>
        <dbReference type="Rhea" id="RHEA-COMP:11605"/>
        <dbReference type="ChEBI" id="CHEBI:15378"/>
        <dbReference type="ChEBI" id="CHEBI:30013"/>
        <dbReference type="ChEBI" id="CHEBI:30616"/>
        <dbReference type="ChEBI" id="CHEBI:61977"/>
        <dbReference type="ChEBI" id="CHEBI:456216"/>
        <dbReference type="EC" id="2.7.11.1"/>
    </reaction>
</comment>
<keyword evidence="4 9" id="KW-0547">Nucleotide-binding</keyword>
<evidence type="ECO:0000313" key="14">
    <source>
        <dbReference type="Proteomes" id="UP000319160"/>
    </source>
</evidence>
<feature type="domain" description="Protein kinase" evidence="11">
    <location>
        <begin position="298"/>
        <end position="642"/>
    </location>
</feature>
<dbReference type="Proteomes" id="UP000319160">
    <property type="component" value="Unassembled WGS sequence"/>
</dbReference>
<keyword evidence="6 9" id="KW-0067">ATP-binding</keyword>
<evidence type="ECO:0000256" key="4">
    <source>
        <dbReference type="ARBA" id="ARBA00022741"/>
    </source>
</evidence>
<dbReference type="EMBL" id="VFLP01000009">
    <property type="protein sequence ID" value="TRX96767.1"/>
    <property type="molecule type" value="Genomic_DNA"/>
</dbReference>
<evidence type="ECO:0000256" key="7">
    <source>
        <dbReference type="ARBA" id="ARBA00047899"/>
    </source>
</evidence>
<feature type="compositionally biased region" description="Basic and acidic residues" evidence="10">
    <location>
        <begin position="619"/>
        <end position="630"/>
    </location>
</feature>
<dbReference type="STRING" id="2512241.A0A553I9A7"/>
<feature type="domain" description="AGC-kinase C-terminal" evidence="12">
    <location>
        <begin position="643"/>
        <end position="707"/>
    </location>
</feature>
<dbReference type="PROSITE" id="PS51285">
    <property type="entry name" value="AGC_KINASE_CTER"/>
    <property type="match status" value="1"/>
</dbReference>
<comment type="catalytic activity">
    <reaction evidence="8">
        <text>L-seryl-[protein] + ATP = O-phospho-L-seryl-[protein] + ADP + H(+)</text>
        <dbReference type="Rhea" id="RHEA:17989"/>
        <dbReference type="Rhea" id="RHEA-COMP:9863"/>
        <dbReference type="Rhea" id="RHEA-COMP:11604"/>
        <dbReference type="ChEBI" id="CHEBI:15378"/>
        <dbReference type="ChEBI" id="CHEBI:29999"/>
        <dbReference type="ChEBI" id="CHEBI:30616"/>
        <dbReference type="ChEBI" id="CHEBI:83421"/>
        <dbReference type="ChEBI" id="CHEBI:456216"/>
        <dbReference type="EC" id="2.7.11.1"/>
    </reaction>
</comment>
<evidence type="ECO:0000259" key="11">
    <source>
        <dbReference type="PROSITE" id="PS50011"/>
    </source>
</evidence>
<sequence>MATLVLDDGVSSTATSSPTSFSIGEGLERPRIIRRQGSLMSLLRTLTRSASGHSVREPAVWPPKSPPLSEQPSDRRRLLGKMSLPFLRSSFGGPVTVIHRVKKKSRPSVRSMERTADKLMPASAPAILSISTSNSNTNSSGKSSGPTNGTGTTPATSFESKLSSKDNDPVEQRPASIVYHKQPEAVSAITDSGLTTIQEKAIEPPSPTIVTVEKAAAAKIYLETYFNEKINKPSPRSLRRRYLESELYHGRGLSRAEKDMRRALFYQRETNHLRETRVLAARSLGAIRHDHGELANDYEVLKILGKGSFGVVRLVREKRKEDGHHRSGRVYAMKVIRKSAMLRTSQEGHLRAERDFLVASEGSRWIVPLISSFQDARNLYLVMDYMPGGDFLGLLIRENILSEPVAKFYVAEMILCIEEAHSLRCIHRDIKPDNFLISATGHLKISDFGLAFDGHWSHDTSYYHTHRYSLLHKLGLSVEGDAADRAEGLQGTMKWAQGVTQAMQKHERQPLSASATVAPSPCDEPLLNWRNRCGNRSAARSCVGTSQYMAPEEGGRQQTKRNIVNHEQTFAFPPRPVVSRRCMDLIANLVCARENRLSSKRYRTTGSTEQVTASRVKLRPRDSRGRSVYPHDAEDIKSHKWFRDIPWDQLHLITPPFVPQIASIEDTHYFDEEEPISDWSDSCSDDDDDTESEGSDLSPPAATLEANPLVACSPVGEMMANHQGPYAPPPPSQHAGGIVHNAHPSNVIRRSPQKMAAMQAQLSTFPWHARSMLAQFVATPYDSTRLKRIDREINALIAASSCNASTATSSPAQPAVTQATLLADQMKAFVRAFGRRERKRPRDRLLRDRKTKAAVLKIRKQTAFLGYTFRRAMDADLTLVSPFDGMVPDLAVCLHNGIRSAAAYGPEAGGSAASSMGMGVVGPWGVGAGRVSVRPGDAVHLAACGALHQEPRSMNLRW</sequence>
<dbReference type="Pfam" id="PF00069">
    <property type="entry name" value="Pkinase"/>
    <property type="match status" value="1"/>
</dbReference>
<dbReference type="GO" id="GO:0005524">
    <property type="term" value="F:ATP binding"/>
    <property type="evidence" value="ECO:0007669"/>
    <property type="project" value="UniProtKB-UniRule"/>
</dbReference>
<comment type="caution">
    <text evidence="13">The sequence shown here is derived from an EMBL/GenBank/DDBJ whole genome shotgun (WGS) entry which is preliminary data.</text>
</comment>
<keyword evidence="14" id="KW-1185">Reference proteome</keyword>
<dbReference type="EC" id="2.7.11.1" evidence="1"/>
<evidence type="ECO:0000259" key="12">
    <source>
        <dbReference type="PROSITE" id="PS51285"/>
    </source>
</evidence>
<dbReference type="SMART" id="SM00133">
    <property type="entry name" value="S_TK_X"/>
    <property type="match status" value="1"/>
</dbReference>
<keyword evidence="5" id="KW-0418">Kinase</keyword>
<evidence type="ECO:0000256" key="8">
    <source>
        <dbReference type="ARBA" id="ARBA00048679"/>
    </source>
</evidence>
<keyword evidence="3" id="KW-0808">Transferase</keyword>
<evidence type="ECO:0000256" key="1">
    <source>
        <dbReference type="ARBA" id="ARBA00012513"/>
    </source>
</evidence>
<evidence type="ECO:0000256" key="10">
    <source>
        <dbReference type="SAM" id="MobiDB-lite"/>
    </source>
</evidence>
<dbReference type="Gene3D" id="1.10.510.10">
    <property type="entry name" value="Transferase(Phosphotransferase) domain 1"/>
    <property type="match status" value="2"/>
</dbReference>
<dbReference type="InterPro" id="IPR050236">
    <property type="entry name" value="Ser_Thr_kinase_AGC"/>
</dbReference>
<dbReference type="PANTHER" id="PTHR24356:SF400">
    <property type="entry name" value="SERINE_THREONINE-PROTEIN KINASE CBK1"/>
    <property type="match status" value="1"/>
</dbReference>
<dbReference type="SMART" id="SM00220">
    <property type="entry name" value="S_TKc"/>
    <property type="match status" value="1"/>
</dbReference>
<feature type="region of interest" description="Disordered" evidence="10">
    <location>
        <begin position="102"/>
        <end position="173"/>
    </location>
</feature>
<dbReference type="AlphaFoldDB" id="A0A553I9A7"/>
<dbReference type="PROSITE" id="PS50011">
    <property type="entry name" value="PROTEIN_KINASE_DOM"/>
    <property type="match status" value="1"/>
</dbReference>
<feature type="compositionally biased region" description="Basic and acidic residues" evidence="10">
    <location>
        <begin position="162"/>
        <end position="171"/>
    </location>
</feature>